<dbReference type="InterPro" id="IPR012093">
    <property type="entry name" value="Pirin"/>
</dbReference>
<dbReference type="Pfam" id="PF02678">
    <property type="entry name" value="Pirin"/>
    <property type="match status" value="1"/>
</dbReference>
<evidence type="ECO:0000256" key="1">
    <source>
        <dbReference type="ARBA" id="ARBA00008416"/>
    </source>
</evidence>
<dbReference type="PIRSF" id="PIRSF006232">
    <property type="entry name" value="Pirin"/>
    <property type="match status" value="1"/>
</dbReference>
<gene>
    <name evidence="6" type="ORF">BCL93_10387</name>
</gene>
<comment type="caution">
    <text evidence="6">The sequence shown here is derived from an EMBL/GenBank/DDBJ whole genome shotgun (WGS) entry which is preliminary data.</text>
</comment>
<dbReference type="PANTHER" id="PTHR13903:SF8">
    <property type="entry name" value="PIRIN"/>
    <property type="match status" value="1"/>
</dbReference>
<keyword evidence="2" id="KW-0408">Iron</keyword>
<dbReference type="InterPro" id="IPR014710">
    <property type="entry name" value="RmlC-like_jellyroll"/>
</dbReference>
<dbReference type="PANTHER" id="PTHR13903">
    <property type="entry name" value="PIRIN-RELATED"/>
    <property type="match status" value="1"/>
</dbReference>
<reference evidence="6 7" key="1">
    <citation type="submission" date="2018-06" db="EMBL/GenBank/DDBJ databases">
        <title>Comparative analysis of microorganisms from saline springs in Andes Mountain Range, Colombia.</title>
        <authorList>
            <person name="Rubin E."/>
        </authorList>
    </citation>
    <scope>NUCLEOTIDE SEQUENCE [LARGE SCALE GENOMIC DNA]</scope>
    <source>
        <strain evidence="6 7">USBA-857</strain>
    </source>
</reference>
<sequence>MSATPDTHDIDTNTGSIDRRIERRLAAQPSQDGDGVKIKRLHDFGGGLDPFLMLDELGSDRPDDYIGGFPPHPHRGIQTLTYVIHGGLTHEDHLGHSSTIEAGDAQWMHTGRGIIHSEMPLTDHQGLHAFQLWLNLATRDKLSPATYRDVKAAEMPHLTQDGASLTALGGHWQASNGEAIDGPLEALAGQGAVAHLSLNEGASLALTADAPTLLAYVFDGALAIAGENVTAGELVRLSEGDRLSLTSPNGAQALLLAGVPHREPIAHYGPFVMNSEAELQQALRDYRDGTLTG</sequence>
<dbReference type="SUPFAM" id="SSF51182">
    <property type="entry name" value="RmlC-like cupins"/>
    <property type="match status" value="1"/>
</dbReference>
<accession>A0A328XX45</accession>
<dbReference type="Proteomes" id="UP000249700">
    <property type="component" value="Unassembled WGS sequence"/>
</dbReference>
<dbReference type="InterPro" id="IPR008778">
    <property type="entry name" value="Pirin_C_dom"/>
</dbReference>
<evidence type="ECO:0000256" key="2">
    <source>
        <dbReference type="PIRSR" id="PIRSR006232-1"/>
    </source>
</evidence>
<feature type="domain" description="Pirin N-terminal" evidence="4">
    <location>
        <begin position="48"/>
        <end position="134"/>
    </location>
</feature>
<feature type="binding site" evidence="2">
    <location>
        <position position="116"/>
    </location>
    <ligand>
        <name>Fe cation</name>
        <dbReference type="ChEBI" id="CHEBI:24875"/>
    </ligand>
</feature>
<feature type="binding site" evidence="2">
    <location>
        <position position="118"/>
    </location>
    <ligand>
        <name>Fe cation</name>
        <dbReference type="ChEBI" id="CHEBI:24875"/>
    </ligand>
</feature>
<dbReference type="RefSeq" id="WP_112054062.1">
    <property type="nucleotide sequence ID" value="NZ_QLSX01000003.1"/>
</dbReference>
<evidence type="ECO:0008006" key="8">
    <source>
        <dbReference type="Google" id="ProtNLM"/>
    </source>
</evidence>
<feature type="binding site" evidence="2">
    <location>
        <position position="72"/>
    </location>
    <ligand>
        <name>Fe cation</name>
        <dbReference type="ChEBI" id="CHEBI:24875"/>
    </ligand>
</feature>
<dbReference type="Gene3D" id="2.60.120.10">
    <property type="entry name" value="Jelly Rolls"/>
    <property type="match status" value="2"/>
</dbReference>
<evidence type="ECO:0000313" key="7">
    <source>
        <dbReference type="Proteomes" id="UP000249700"/>
    </source>
</evidence>
<evidence type="ECO:0000256" key="3">
    <source>
        <dbReference type="RuleBase" id="RU003457"/>
    </source>
</evidence>
<name>A0A328XX45_9GAMM</name>
<keyword evidence="2" id="KW-0479">Metal-binding</keyword>
<dbReference type="CDD" id="cd02909">
    <property type="entry name" value="cupin_pirin_N"/>
    <property type="match status" value="1"/>
</dbReference>
<feature type="binding site" evidence="2">
    <location>
        <position position="74"/>
    </location>
    <ligand>
        <name>Fe cation</name>
        <dbReference type="ChEBI" id="CHEBI:24875"/>
    </ligand>
</feature>
<organism evidence="6 7">
    <name type="scientific">Onishia taeanensis</name>
    <dbReference type="NCBI Taxonomy" id="284577"/>
    <lineage>
        <taxon>Bacteria</taxon>
        <taxon>Pseudomonadati</taxon>
        <taxon>Pseudomonadota</taxon>
        <taxon>Gammaproteobacteria</taxon>
        <taxon>Oceanospirillales</taxon>
        <taxon>Halomonadaceae</taxon>
        <taxon>Onishia</taxon>
    </lineage>
</organism>
<dbReference type="Pfam" id="PF05726">
    <property type="entry name" value="Pirin_C"/>
    <property type="match status" value="1"/>
</dbReference>
<comment type="cofactor">
    <cofactor evidence="2">
        <name>Fe cation</name>
        <dbReference type="ChEBI" id="CHEBI:24875"/>
    </cofactor>
    <text evidence="2">Binds 1 Fe cation per subunit.</text>
</comment>
<feature type="domain" description="Pirin C-terminal" evidence="5">
    <location>
        <begin position="194"/>
        <end position="291"/>
    </location>
</feature>
<dbReference type="AlphaFoldDB" id="A0A328XX45"/>
<dbReference type="OrthoDB" id="9780903at2"/>
<evidence type="ECO:0000313" key="6">
    <source>
        <dbReference type="EMBL" id="RAR62856.1"/>
    </source>
</evidence>
<dbReference type="InterPro" id="IPR003829">
    <property type="entry name" value="Pirin_N_dom"/>
</dbReference>
<proteinExistence type="inferred from homology"/>
<evidence type="ECO:0000259" key="5">
    <source>
        <dbReference type="Pfam" id="PF05726"/>
    </source>
</evidence>
<protein>
    <recommendedName>
        <fullName evidence="8">Pirin N-terminal domain-containing protein</fullName>
    </recommendedName>
</protein>
<comment type="similarity">
    <text evidence="1 3">Belongs to the pirin family.</text>
</comment>
<dbReference type="EMBL" id="QLSX01000003">
    <property type="protein sequence ID" value="RAR62856.1"/>
    <property type="molecule type" value="Genomic_DNA"/>
</dbReference>
<dbReference type="GO" id="GO:0046872">
    <property type="term" value="F:metal ion binding"/>
    <property type="evidence" value="ECO:0007669"/>
    <property type="project" value="UniProtKB-KW"/>
</dbReference>
<dbReference type="InterPro" id="IPR011051">
    <property type="entry name" value="RmlC_Cupin_sf"/>
</dbReference>
<evidence type="ECO:0000259" key="4">
    <source>
        <dbReference type="Pfam" id="PF02678"/>
    </source>
</evidence>